<reference evidence="3 4" key="1">
    <citation type="submission" date="2019-07" db="EMBL/GenBank/DDBJ databases">
        <title>WGS assembly of Gossypium tomentosum.</title>
        <authorList>
            <person name="Chen Z.J."/>
            <person name="Sreedasyam A."/>
            <person name="Ando A."/>
            <person name="Song Q."/>
            <person name="De L."/>
            <person name="Hulse-Kemp A."/>
            <person name="Ding M."/>
            <person name="Ye W."/>
            <person name="Kirkbride R."/>
            <person name="Jenkins J."/>
            <person name="Plott C."/>
            <person name="Lovell J."/>
            <person name="Lin Y.-M."/>
            <person name="Vaughn R."/>
            <person name="Liu B."/>
            <person name="Li W."/>
            <person name="Simpson S."/>
            <person name="Scheffler B."/>
            <person name="Saski C."/>
            <person name="Grover C."/>
            <person name="Hu G."/>
            <person name="Conover J."/>
            <person name="Carlson J."/>
            <person name="Shu S."/>
            <person name="Boston L."/>
            <person name="Williams M."/>
            <person name="Peterson D."/>
            <person name="Mcgee K."/>
            <person name="Jones D."/>
            <person name="Wendel J."/>
            <person name="Stelly D."/>
            <person name="Grimwood J."/>
            <person name="Schmutz J."/>
        </authorList>
    </citation>
    <scope>NUCLEOTIDE SEQUENCE [LARGE SCALE GENOMIC DNA]</scope>
    <source>
        <strain evidence="3">7179.01</strain>
    </source>
</reference>
<keyword evidence="1" id="KW-1133">Transmembrane helix</keyword>
<accession>A0A5D2HUI5</accession>
<feature type="chain" id="PRO_5022919861" evidence="2">
    <location>
        <begin position="25"/>
        <end position="181"/>
    </location>
</feature>
<evidence type="ECO:0000313" key="4">
    <source>
        <dbReference type="Proteomes" id="UP000322667"/>
    </source>
</evidence>
<keyword evidence="1" id="KW-0812">Transmembrane</keyword>
<organism evidence="3 4">
    <name type="scientific">Gossypium tomentosum</name>
    <name type="common">Hawaiian cotton</name>
    <name type="synonym">Gossypium sandvicense</name>
    <dbReference type="NCBI Taxonomy" id="34277"/>
    <lineage>
        <taxon>Eukaryota</taxon>
        <taxon>Viridiplantae</taxon>
        <taxon>Streptophyta</taxon>
        <taxon>Embryophyta</taxon>
        <taxon>Tracheophyta</taxon>
        <taxon>Spermatophyta</taxon>
        <taxon>Magnoliopsida</taxon>
        <taxon>eudicotyledons</taxon>
        <taxon>Gunneridae</taxon>
        <taxon>Pentapetalae</taxon>
        <taxon>rosids</taxon>
        <taxon>malvids</taxon>
        <taxon>Malvales</taxon>
        <taxon>Malvaceae</taxon>
        <taxon>Malvoideae</taxon>
        <taxon>Gossypium</taxon>
    </lineage>
</organism>
<feature type="transmembrane region" description="Helical" evidence="1">
    <location>
        <begin position="67"/>
        <end position="88"/>
    </location>
</feature>
<feature type="signal peptide" evidence="2">
    <location>
        <begin position="1"/>
        <end position="24"/>
    </location>
</feature>
<evidence type="ECO:0000313" key="3">
    <source>
        <dbReference type="EMBL" id="TYH33935.1"/>
    </source>
</evidence>
<dbReference type="AlphaFoldDB" id="A0A5D2HUI5"/>
<evidence type="ECO:0000256" key="1">
    <source>
        <dbReference type="SAM" id="Phobius"/>
    </source>
</evidence>
<keyword evidence="4" id="KW-1185">Reference proteome</keyword>
<proteinExistence type="predicted"/>
<evidence type="ECO:0000256" key="2">
    <source>
        <dbReference type="SAM" id="SignalP"/>
    </source>
</evidence>
<dbReference type="Proteomes" id="UP000322667">
    <property type="component" value="Chromosome D13"/>
</dbReference>
<feature type="transmembrane region" description="Helical" evidence="1">
    <location>
        <begin position="94"/>
        <end position="114"/>
    </location>
</feature>
<protein>
    <submittedName>
        <fullName evidence="3">Uncharacterized protein</fullName>
    </submittedName>
</protein>
<gene>
    <name evidence="3" type="ORF">ES332_D13G093900v1</name>
</gene>
<sequence>MDLRYCIPPVLTLILSLFLSPSHSDGDSLIFVRKYSIIELPFLFVALFFVLPFLFISADLPLNLNLIWFRTGDFSIAVTASLLASLFFPPSLFWPFHFFILLSYPCHGLLFDLFKHLFRWFHAFLHSLPTWSFSFTRNEESSSSPSPLHVGDMEENPTYVIRIVASNEENPSSVVSRDFIV</sequence>
<name>A0A5D2HUI5_GOSTO</name>
<dbReference type="EMBL" id="CM017635">
    <property type="protein sequence ID" value="TYH33935.1"/>
    <property type="molecule type" value="Genomic_DNA"/>
</dbReference>
<keyword evidence="1" id="KW-0472">Membrane</keyword>
<feature type="transmembrane region" description="Helical" evidence="1">
    <location>
        <begin position="40"/>
        <end position="60"/>
    </location>
</feature>
<keyword evidence="2" id="KW-0732">Signal</keyword>